<feature type="coiled-coil region" evidence="1">
    <location>
        <begin position="104"/>
        <end position="229"/>
    </location>
</feature>
<comment type="caution">
    <text evidence="2">The sequence shown here is derived from an EMBL/GenBank/DDBJ whole genome shotgun (WGS) entry which is preliminary data.</text>
</comment>
<dbReference type="EMBL" id="MU826385">
    <property type="protein sequence ID" value="KAJ7376958.1"/>
    <property type="molecule type" value="Genomic_DNA"/>
</dbReference>
<protein>
    <submittedName>
        <fullName evidence="2">Uncharacterized protein</fullName>
    </submittedName>
</protein>
<organism evidence="2 3">
    <name type="scientific">Desmophyllum pertusum</name>
    <dbReference type="NCBI Taxonomy" id="174260"/>
    <lineage>
        <taxon>Eukaryota</taxon>
        <taxon>Metazoa</taxon>
        <taxon>Cnidaria</taxon>
        <taxon>Anthozoa</taxon>
        <taxon>Hexacorallia</taxon>
        <taxon>Scleractinia</taxon>
        <taxon>Caryophylliina</taxon>
        <taxon>Caryophylliidae</taxon>
        <taxon>Desmophyllum</taxon>
    </lineage>
</organism>
<keyword evidence="3" id="KW-1185">Reference proteome</keyword>
<sequence>MADHWVAEVFPPKFQFGSVEELLKCPEEDEKSKEKVKYLDEVYRRVYFEEEKAKNQPMNSCKYVCNRNVNLFQERKNEREKPQQKEQDECIWSQSELKMLRKFLQKAKMQNLKLAAMLESAQDEIHIWKEKFKDVSESDELVKSSLGILKKKYERLKVNYKALKEDVRRYHANLKITREDYKELKLERDDIEKSLKQTQAELNMEKLDNEHLQLRLDKKETECEENLKRQEHFLEQQHQLEIMKLHKTIAGLTEKFEKEKQDNDLNKRALEHLRSHFANLKINQDDGINATDNVLSIIDIDYLPT</sequence>
<evidence type="ECO:0000256" key="1">
    <source>
        <dbReference type="SAM" id="Coils"/>
    </source>
</evidence>
<proteinExistence type="predicted"/>
<evidence type="ECO:0000313" key="2">
    <source>
        <dbReference type="EMBL" id="KAJ7376958.1"/>
    </source>
</evidence>
<dbReference type="Proteomes" id="UP001163046">
    <property type="component" value="Unassembled WGS sequence"/>
</dbReference>
<accession>A0A9W9ZA90</accession>
<name>A0A9W9ZA90_9CNID</name>
<reference evidence="2" key="1">
    <citation type="submission" date="2023-01" db="EMBL/GenBank/DDBJ databases">
        <title>Genome assembly of the deep-sea coral Lophelia pertusa.</title>
        <authorList>
            <person name="Herrera S."/>
            <person name="Cordes E."/>
        </authorList>
    </citation>
    <scope>NUCLEOTIDE SEQUENCE</scope>
    <source>
        <strain evidence="2">USNM1676648</strain>
        <tissue evidence="2">Polyp</tissue>
    </source>
</reference>
<dbReference type="OrthoDB" id="5985715at2759"/>
<dbReference type="AlphaFoldDB" id="A0A9W9ZA90"/>
<gene>
    <name evidence="2" type="ORF">OS493_031230</name>
</gene>
<evidence type="ECO:0000313" key="3">
    <source>
        <dbReference type="Proteomes" id="UP001163046"/>
    </source>
</evidence>
<keyword evidence="1" id="KW-0175">Coiled coil</keyword>